<name>D2UB30_XANAP</name>
<keyword evidence="2" id="KW-1185">Reference proteome</keyword>
<dbReference type="STRING" id="380358.XALC_0390"/>
<dbReference type="EMBL" id="FP565176">
    <property type="protein sequence ID" value="CBA14925.1"/>
    <property type="molecule type" value="Genomic_DNA"/>
</dbReference>
<organism evidence="1 2">
    <name type="scientific">Xanthomonas albilineans (strain GPE PC73 / CFBP 7063)</name>
    <dbReference type="NCBI Taxonomy" id="380358"/>
    <lineage>
        <taxon>Bacteria</taxon>
        <taxon>Pseudomonadati</taxon>
        <taxon>Pseudomonadota</taxon>
        <taxon>Gammaproteobacteria</taxon>
        <taxon>Lysobacterales</taxon>
        <taxon>Lysobacteraceae</taxon>
        <taxon>Xanthomonas</taxon>
    </lineage>
</organism>
<gene>
    <name evidence="1" type="ordered locus">XALc_0390</name>
</gene>
<accession>D2UB30</accession>
<sequence length="109" mass="11857">MLIEFGSYLDTRSPHVPYARVVLGCSGGIEAGRRASAAYAKRYHTPANEYDSTLWKLDGVMEDLQAVYAIGTALGSSGIWPNWYPNNPFKASRDKMIKKSKPAASASGT</sequence>
<reference evidence="1 2" key="1">
    <citation type="journal article" date="2009" name="BMC Genomics">
        <title>The complete genome sequence of Xanthomonas albilineans provides new insights into the reductive genome evolution of the xylem-limited Xanthomonadaceae.</title>
        <authorList>
            <person name="Pieretti I."/>
            <person name="Royer M."/>
            <person name="Barbe V."/>
            <person name="Carrere S."/>
            <person name="Koebnik R."/>
            <person name="Cociancich S."/>
            <person name="Couloux A."/>
            <person name="Darrasse A."/>
            <person name="Gouzy J."/>
            <person name="Jacques M.A."/>
            <person name="Lauber E."/>
            <person name="Manceau C."/>
            <person name="Mangenot S."/>
            <person name="Poussier S."/>
            <person name="Segurens B."/>
            <person name="Szurek B."/>
            <person name="Verdier V."/>
            <person name="Arlat M."/>
            <person name="Rott P."/>
        </authorList>
    </citation>
    <scope>NUCLEOTIDE SEQUENCE [LARGE SCALE GENOMIC DNA]</scope>
    <source>
        <strain evidence="2">GPE PC73 / CFBP 7063</strain>
    </source>
</reference>
<dbReference type="KEGG" id="xal:XALC_0390"/>
<evidence type="ECO:0000313" key="2">
    <source>
        <dbReference type="Proteomes" id="UP000001890"/>
    </source>
</evidence>
<dbReference type="eggNOG" id="COG2234">
    <property type="taxonomic scope" value="Bacteria"/>
</dbReference>
<proteinExistence type="predicted"/>
<dbReference type="AlphaFoldDB" id="D2UB30"/>
<protein>
    <submittedName>
        <fullName evidence="1">Uncharacterized protein</fullName>
    </submittedName>
</protein>
<dbReference type="Proteomes" id="UP000001890">
    <property type="component" value="Chromosome"/>
</dbReference>
<evidence type="ECO:0000313" key="1">
    <source>
        <dbReference type="EMBL" id="CBA14925.1"/>
    </source>
</evidence>